<evidence type="ECO:0000313" key="1">
    <source>
        <dbReference type="EMBL" id="CDW51259.1"/>
    </source>
</evidence>
<sequence length="49" mass="5414">PLSLSKNNESFAASTCNFFLGLRVLIPIFPSESETILFIILNCLLSVKL</sequence>
<proteinExistence type="predicted"/>
<feature type="non-terminal residue" evidence="1">
    <location>
        <position position="1"/>
    </location>
</feature>
<organism evidence="1">
    <name type="scientific">Lepeophtheirus salmonis</name>
    <name type="common">Salmon louse</name>
    <name type="synonym">Caligus salmonis</name>
    <dbReference type="NCBI Taxonomy" id="72036"/>
    <lineage>
        <taxon>Eukaryota</taxon>
        <taxon>Metazoa</taxon>
        <taxon>Ecdysozoa</taxon>
        <taxon>Arthropoda</taxon>
        <taxon>Crustacea</taxon>
        <taxon>Multicrustacea</taxon>
        <taxon>Hexanauplia</taxon>
        <taxon>Copepoda</taxon>
        <taxon>Siphonostomatoida</taxon>
        <taxon>Caligidae</taxon>
        <taxon>Lepeophtheirus</taxon>
    </lineage>
</organism>
<name>A0A0K2VLD4_LEPSM</name>
<protein>
    <submittedName>
        <fullName evidence="1">Uncharacterized protein</fullName>
    </submittedName>
</protein>
<dbReference type="EMBL" id="HACA01033897">
    <property type="protein sequence ID" value="CDW51259.1"/>
    <property type="molecule type" value="Transcribed_RNA"/>
</dbReference>
<reference evidence="1" key="1">
    <citation type="submission" date="2014-05" db="EMBL/GenBank/DDBJ databases">
        <authorList>
            <person name="Chronopoulou M."/>
        </authorList>
    </citation>
    <scope>NUCLEOTIDE SEQUENCE</scope>
    <source>
        <tissue evidence="1">Whole organism</tissue>
    </source>
</reference>
<dbReference type="AlphaFoldDB" id="A0A0K2VLD4"/>
<accession>A0A0K2VLD4</accession>